<accession>E3MYF8</accession>
<dbReference type="GO" id="GO:0005737">
    <property type="term" value="C:cytoplasm"/>
    <property type="evidence" value="ECO:0007669"/>
    <property type="project" value="EnsemblMetazoa"/>
</dbReference>
<keyword evidence="2" id="KW-1185">Reference proteome</keyword>
<dbReference type="EMBL" id="DS268496">
    <property type="protein sequence ID" value="EFP12058.1"/>
    <property type="molecule type" value="Genomic_DNA"/>
</dbReference>
<dbReference type="AlphaFoldDB" id="E3MYF8"/>
<dbReference type="InParanoid" id="E3MYF8"/>
<evidence type="ECO:0000313" key="1">
    <source>
        <dbReference type="EMBL" id="EFP12058.1"/>
    </source>
</evidence>
<name>E3MYF8_CAERE</name>
<dbReference type="GO" id="GO:0005634">
    <property type="term" value="C:nucleus"/>
    <property type="evidence" value="ECO:0007669"/>
    <property type="project" value="EnsemblMetazoa"/>
</dbReference>
<organism evidence="2">
    <name type="scientific">Caenorhabditis remanei</name>
    <name type="common">Caenorhabditis vulgaris</name>
    <dbReference type="NCBI Taxonomy" id="31234"/>
    <lineage>
        <taxon>Eukaryota</taxon>
        <taxon>Metazoa</taxon>
        <taxon>Ecdysozoa</taxon>
        <taxon>Nematoda</taxon>
        <taxon>Chromadorea</taxon>
        <taxon>Rhabditida</taxon>
        <taxon>Rhabditina</taxon>
        <taxon>Rhabditomorpha</taxon>
        <taxon>Rhabditoidea</taxon>
        <taxon>Rhabditidae</taxon>
        <taxon>Peloderinae</taxon>
        <taxon>Caenorhabditis</taxon>
    </lineage>
</organism>
<proteinExistence type="predicted"/>
<gene>
    <name evidence="1" type="ORF">CRE_30057</name>
</gene>
<protein>
    <submittedName>
        <fullName evidence="1">Uncharacterized protein</fullName>
    </submittedName>
</protein>
<dbReference type="OMA" id="YLAFHSH"/>
<dbReference type="HOGENOM" id="CLU_372659_0_0_1"/>
<dbReference type="Proteomes" id="UP000008281">
    <property type="component" value="Unassembled WGS sequence"/>
</dbReference>
<dbReference type="STRING" id="31234.E3MYF8"/>
<evidence type="ECO:0000313" key="2">
    <source>
        <dbReference type="Proteomes" id="UP000008281"/>
    </source>
</evidence>
<reference evidence="1" key="1">
    <citation type="submission" date="2007-07" db="EMBL/GenBank/DDBJ databases">
        <title>PCAP assembly of the Caenorhabditis remanei genome.</title>
        <authorList>
            <consortium name="The Caenorhabditis remanei Sequencing Consortium"/>
            <person name="Wilson R.K."/>
        </authorList>
    </citation>
    <scope>NUCLEOTIDE SEQUENCE [LARGE SCALE GENOMIC DNA]</scope>
    <source>
        <strain evidence="1">PB4641</strain>
    </source>
</reference>
<dbReference type="GO" id="GO:0030424">
    <property type="term" value="C:axon"/>
    <property type="evidence" value="ECO:0007669"/>
    <property type="project" value="EnsemblMetazoa"/>
</dbReference>
<sequence length="863" mass="100797">MEFNEKKPKFQQNVVSNLLDREIGTEYRKRMLLFYLSEKTIEFSDATNTNTYRHPYQLLTSTKPDTLVQIDLDKCDKNPDSDQPPFSLLADCLGFSPDGKYLAFHSHARSVVSIFRYTGAEGGKCAEGISNPQNYLREAGRLDLSSFTRDYNYENERMFGSWWTDDSKALIVQLSMESSIDDEDQVVPEDEDVLQLARQLVEENRNTYPEGDMVGNFVNERRRRLEILRAPAGEGFRDDDLYEEVRYNVYDNTMRPNPECYDADAEIDYGTLETLFKQHTNGIMPENELTNEISAYQHRETSRTIPFTFAMESAARMRVDSFKKRGQTSRTMPVYHALTRSIRKSNYDGYSSDSSDSSDSTDDLHQDQLPASYAYMQESDATRMLAAEEKLKKLQKMNCRCRICSKREVSYGLNGEKKVIVCTDYWKKWTRKYGANLCGLGYSKPDAYIRRKHGLRNERPTVGAYRDRLRKTLEDLDYFHKSYLTASAREERLAGREDRVQSLKVDTMLVLAFEIEEDTVCPLYYNNISSKFLCHVRDRTMTICCNNDTIEIYHYSETTHIWEQQEDVRHSQNESYLVPLDFRVGTMPGQPSRNEEPEMGYAGSIDSILLKNFREIFDDLFESDYFYSPVQQDTLTLLHRDMPEVFDTNDALLKGRPRVFRCHALSDDLIAVSLKLPWFKPMYMGMIISPDSCNTTLYPDYHEFLKLLFANHLPELLPRAWTYFNPYPAKDQPWFKKEIINVSDPRDLNDYELLRETYEFLSKHWNNLKSTSNPLNDSLFNSTHAYQFFSKFIFTNDNRITFNAPDLNKRKHLDVFCHPKDPFAVVNNTYNWFFGIRKKDQDDVIVGVNPLESDDDDEKMDTN</sequence>
<dbReference type="FunCoup" id="E3MYF8">
    <property type="interactions" value="680"/>
</dbReference>
<dbReference type="eggNOG" id="ENOG502THBQ">
    <property type="taxonomic scope" value="Eukaryota"/>
</dbReference>
<dbReference type="OrthoDB" id="5809841at2759"/>